<dbReference type="GO" id="GO:0006914">
    <property type="term" value="P:autophagy"/>
    <property type="evidence" value="ECO:0007669"/>
    <property type="project" value="UniProtKB-KW"/>
</dbReference>
<keyword evidence="9 10" id="KW-0472">Membrane</keyword>
<feature type="transmembrane region" description="Helical" evidence="10">
    <location>
        <begin position="298"/>
        <end position="322"/>
    </location>
</feature>
<keyword evidence="5 10" id="KW-0812">Transmembrane</keyword>
<dbReference type="SUPFAM" id="SSF103473">
    <property type="entry name" value="MFS general substrate transporter"/>
    <property type="match status" value="1"/>
</dbReference>
<dbReference type="InterPro" id="IPR050495">
    <property type="entry name" value="ATG22/LtaA_families"/>
</dbReference>
<evidence type="ECO:0000256" key="5">
    <source>
        <dbReference type="ARBA" id="ARBA00022692"/>
    </source>
</evidence>
<feature type="transmembrane region" description="Helical" evidence="10">
    <location>
        <begin position="151"/>
        <end position="172"/>
    </location>
</feature>
<feature type="transmembrane region" description="Helical" evidence="10">
    <location>
        <begin position="29"/>
        <end position="52"/>
    </location>
</feature>
<comment type="function">
    <text evidence="10">Vacuolar effluxer which mediate the efflux of amino acids resulting from autophagic degradation. The release of autophagic amino acids allows the maintenance of protein synthesis and viability during nitrogen starvation.</text>
</comment>
<feature type="transmembrane region" description="Helical" evidence="10">
    <location>
        <begin position="462"/>
        <end position="480"/>
    </location>
</feature>
<comment type="subcellular location">
    <subcellularLocation>
        <location evidence="1 10">Vacuole membrane</location>
        <topology evidence="1 10">Multi-pass membrane protein</topology>
    </subcellularLocation>
</comment>
<name>A0A1G4KEN5_9SACH</name>
<keyword evidence="3 10" id="KW-0813">Transport</keyword>
<accession>A0A1G4KEN5</accession>
<dbReference type="InterPro" id="IPR044738">
    <property type="entry name" value="Atg22"/>
</dbReference>
<dbReference type="PANTHER" id="PTHR23519:SF1">
    <property type="entry name" value="AUTOPHAGY-RELATED PROTEIN 22"/>
    <property type="match status" value="1"/>
</dbReference>
<dbReference type="PANTHER" id="PTHR23519">
    <property type="entry name" value="AUTOPHAGY-RELATED PROTEIN 22"/>
    <property type="match status" value="1"/>
</dbReference>
<dbReference type="AlphaFoldDB" id="A0A1G4KEN5"/>
<dbReference type="GO" id="GO:0005774">
    <property type="term" value="C:vacuolar membrane"/>
    <property type="evidence" value="ECO:0007669"/>
    <property type="project" value="UniProtKB-SubCell"/>
</dbReference>
<feature type="transmembrane region" description="Helical" evidence="10">
    <location>
        <begin position="400"/>
        <end position="425"/>
    </location>
</feature>
<evidence type="ECO:0000256" key="4">
    <source>
        <dbReference type="ARBA" id="ARBA00022554"/>
    </source>
</evidence>
<evidence type="ECO:0000256" key="3">
    <source>
        <dbReference type="ARBA" id="ARBA00022448"/>
    </source>
</evidence>
<gene>
    <name evidence="11" type="ORF">LANO_0G01046G</name>
</gene>
<dbReference type="OrthoDB" id="42657at2759"/>
<dbReference type="GO" id="GO:0032974">
    <property type="term" value="P:amino acid transmembrane export from vacuole"/>
    <property type="evidence" value="ECO:0007669"/>
    <property type="project" value="InterPro"/>
</dbReference>
<evidence type="ECO:0000256" key="7">
    <source>
        <dbReference type="ARBA" id="ARBA00022989"/>
    </source>
</evidence>
<evidence type="ECO:0000313" key="12">
    <source>
        <dbReference type="Proteomes" id="UP000189911"/>
    </source>
</evidence>
<feature type="transmembrane region" description="Helical" evidence="10">
    <location>
        <begin position="368"/>
        <end position="388"/>
    </location>
</feature>
<keyword evidence="8 10" id="KW-0072">Autophagy</keyword>
<feature type="transmembrane region" description="Helical" evidence="10">
    <location>
        <begin position="334"/>
        <end position="356"/>
    </location>
</feature>
<dbReference type="InterPro" id="IPR024671">
    <property type="entry name" value="Atg22-like"/>
</dbReference>
<keyword evidence="12" id="KW-1185">Reference proteome</keyword>
<feature type="transmembrane region" description="Helical" evidence="10">
    <location>
        <begin position="237"/>
        <end position="256"/>
    </location>
</feature>
<keyword evidence="6 10" id="KW-0029">Amino-acid transport</keyword>
<evidence type="ECO:0000256" key="9">
    <source>
        <dbReference type="ARBA" id="ARBA00023136"/>
    </source>
</evidence>
<evidence type="ECO:0000256" key="1">
    <source>
        <dbReference type="ARBA" id="ARBA00004128"/>
    </source>
</evidence>
<feature type="transmembrane region" description="Helical" evidence="10">
    <location>
        <begin position="128"/>
        <end position="144"/>
    </location>
</feature>
<evidence type="ECO:0000313" key="11">
    <source>
        <dbReference type="EMBL" id="SCV02920.1"/>
    </source>
</evidence>
<keyword evidence="7 10" id="KW-1133">Transmembrane helix</keyword>
<protein>
    <recommendedName>
        <fullName evidence="10">Autophagy-related protein</fullName>
    </recommendedName>
</protein>
<keyword evidence="4 10" id="KW-0926">Vacuole</keyword>
<evidence type="ECO:0000256" key="6">
    <source>
        <dbReference type="ARBA" id="ARBA00022970"/>
    </source>
</evidence>
<sequence>MSYQTLTSDEELVNRPERDLRTSNNILGWYLYCFSSEPFIVSAVSTYVPLLLEQFARINGVSVDDHSLNCVTPDQKCVLGIFNNTFYIDTASFALYTFSLSVLFQAILVITVSGLVDMWNSVKLRSKIMVVFGIIGGVSTIAISQLNSSQYYSLALLAIVSNCCYGVVNVVGNSLLPVFARDLIQYNSKHKNGNFEHLTSITSGRGTGLGYFGALLVQISSVFLVKMSKTHDNIQIAVLLVGIWWLAWQFPLTWLLKDILPPLVDTREMHMLSSAKYLTYGWSSLFEALKHARLLKDVMIFLVGWFIMSDCIATISSTAILFAKTELNMGAVGLILISILTLISGILGAFVIPQLLSSYFHLSPQGMMISIICWAGFIPLYGTLGFFFQSIGLKHSGEMYMLAVWYGVAMGALAAVSRSIFSLLIPSGKESTFFSIFNVTDKGSSIIGPFLVGLIIDRTHSIRYSFCLLLVLLLASLPVFRMLDVERGEKEAKEMSNLQALND</sequence>
<dbReference type="Pfam" id="PF11700">
    <property type="entry name" value="ATG22"/>
    <property type="match status" value="1"/>
</dbReference>
<dbReference type="Proteomes" id="UP000189911">
    <property type="component" value="Chromosome G"/>
</dbReference>
<evidence type="ECO:0000256" key="10">
    <source>
        <dbReference type="RuleBase" id="RU363073"/>
    </source>
</evidence>
<organism evidence="11 12">
    <name type="scientific">Lachancea nothofagi CBS 11611</name>
    <dbReference type="NCBI Taxonomy" id="1266666"/>
    <lineage>
        <taxon>Eukaryota</taxon>
        <taxon>Fungi</taxon>
        <taxon>Dikarya</taxon>
        <taxon>Ascomycota</taxon>
        <taxon>Saccharomycotina</taxon>
        <taxon>Saccharomycetes</taxon>
        <taxon>Saccharomycetales</taxon>
        <taxon>Saccharomycetaceae</taxon>
        <taxon>Lachancea</taxon>
    </lineage>
</organism>
<feature type="transmembrane region" description="Helical" evidence="10">
    <location>
        <begin position="93"/>
        <end position="116"/>
    </location>
</feature>
<dbReference type="Gene3D" id="1.20.1250.20">
    <property type="entry name" value="MFS general substrate transporter like domains"/>
    <property type="match status" value="1"/>
</dbReference>
<reference evidence="12" key="1">
    <citation type="submission" date="2016-03" db="EMBL/GenBank/DDBJ databases">
        <authorList>
            <person name="Devillers Hugo."/>
        </authorList>
    </citation>
    <scope>NUCLEOTIDE SEQUENCE [LARGE SCALE GENOMIC DNA]</scope>
</reference>
<evidence type="ECO:0000256" key="2">
    <source>
        <dbReference type="ARBA" id="ARBA00006978"/>
    </source>
</evidence>
<evidence type="ECO:0000256" key="8">
    <source>
        <dbReference type="ARBA" id="ARBA00023006"/>
    </source>
</evidence>
<dbReference type="InterPro" id="IPR036259">
    <property type="entry name" value="MFS_trans_sf"/>
</dbReference>
<dbReference type="CDD" id="cd17483">
    <property type="entry name" value="MFS_Atg22_like"/>
    <property type="match status" value="1"/>
</dbReference>
<dbReference type="EMBL" id="LT598453">
    <property type="protein sequence ID" value="SCV02920.1"/>
    <property type="molecule type" value="Genomic_DNA"/>
</dbReference>
<proteinExistence type="inferred from homology"/>
<comment type="similarity">
    <text evidence="2 10">Belongs to the ATG22 family.</text>
</comment>